<comment type="subcellular location">
    <subcellularLocation>
        <location evidence="1">Peroxisome membrane</location>
        <topology evidence="1">Multi-pass membrane protein</topology>
    </subcellularLocation>
</comment>
<reference evidence="11 12" key="1">
    <citation type="submission" date="2021-09" db="EMBL/GenBank/DDBJ databases">
        <title>Genomic insights and catalytic innovation underlie evolution of tropane alkaloids biosynthesis.</title>
        <authorList>
            <person name="Wang Y.-J."/>
            <person name="Tian T."/>
            <person name="Huang J.-P."/>
            <person name="Huang S.-X."/>
        </authorList>
    </citation>
    <scope>NUCLEOTIDE SEQUENCE [LARGE SCALE GENOMIC DNA]</scope>
    <source>
        <strain evidence="11">KIB-2018</strain>
        <tissue evidence="11">Leaf</tissue>
    </source>
</reference>
<sequence length="107" mass="12024">MLSKGITTSVTYPAIRCKVMLLAAESDDNQDEEVELTTKKTTSGAMHAIWIREGLLGFFKGLKAQILKIVLSSVLLLMIKEKISKTWVLLIALRRYLFIARAKIKSL</sequence>
<dbReference type="InterPro" id="IPR045900">
    <property type="entry name" value="Peroxisomal_Ade_carrier"/>
</dbReference>
<evidence type="ECO:0000256" key="9">
    <source>
        <dbReference type="PROSITE-ProRule" id="PRU00282"/>
    </source>
</evidence>
<evidence type="ECO:0000256" key="6">
    <source>
        <dbReference type="ARBA" id="ARBA00022989"/>
    </source>
</evidence>
<dbReference type="Pfam" id="PF00153">
    <property type="entry name" value="Mito_carr"/>
    <property type="match status" value="1"/>
</dbReference>
<dbReference type="GO" id="GO:0006635">
    <property type="term" value="P:fatty acid beta-oxidation"/>
    <property type="evidence" value="ECO:0007669"/>
    <property type="project" value="InterPro"/>
</dbReference>
<dbReference type="AlphaFoldDB" id="A0AAV8U558"/>
<evidence type="ECO:0000256" key="3">
    <source>
        <dbReference type="ARBA" id="ARBA00022448"/>
    </source>
</evidence>
<accession>A0AAV8U558</accession>
<dbReference type="Proteomes" id="UP001159364">
    <property type="component" value="Linkage Group LG01"/>
</dbReference>
<protein>
    <submittedName>
        <fullName evidence="11">Uncharacterized protein</fullName>
    </submittedName>
</protein>
<evidence type="ECO:0000313" key="11">
    <source>
        <dbReference type="EMBL" id="KAJ8774426.1"/>
    </source>
</evidence>
<dbReference type="PANTHER" id="PTHR46650">
    <property type="entry name" value="PEROXISOMAL ADENINE NUCLEOTIDE TRANSPORTER 1"/>
    <property type="match status" value="1"/>
</dbReference>
<evidence type="ECO:0000256" key="2">
    <source>
        <dbReference type="ARBA" id="ARBA00006375"/>
    </source>
</evidence>
<dbReference type="InterPro" id="IPR023395">
    <property type="entry name" value="MCP_dom_sf"/>
</dbReference>
<dbReference type="PANTHER" id="PTHR46650:SF1">
    <property type="entry name" value="PEROXISOMAL ADENINE NUCLEOTIDE TRANSPORTER 1"/>
    <property type="match status" value="1"/>
</dbReference>
<feature type="repeat" description="Solcar" evidence="9">
    <location>
        <begin position="1"/>
        <end position="86"/>
    </location>
</feature>
<comment type="similarity">
    <text evidence="2 10">Belongs to the mitochondrial carrier (TC 2.A.29) family.</text>
</comment>
<keyword evidence="12" id="KW-1185">Reference proteome</keyword>
<evidence type="ECO:0000256" key="8">
    <source>
        <dbReference type="ARBA" id="ARBA00023140"/>
    </source>
</evidence>
<comment type="caution">
    <text evidence="11">The sequence shown here is derived from an EMBL/GenBank/DDBJ whole genome shotgun (WGS) entry which is preliminary data.</text>
</comment>
<dbReference type="Gene3D" id="1.50.40.10">
    <property type="entry name" value="Mitochondrial carrier domain"/>
    <property type="match status" value="1"/>
</dbReference>
<dbReference type="GO" id="GO:0005778">
    <property type="term" value="C:peroxisomal membrane"/>
    <property type="evidence" value="ECO:0007669"/>
    <property type="project" value="UniProtKB-SubCell"/>
</dbReference>
<keyword evidence="4 9" id="KW-0812">Transmembrane</keyword>
<dbReference type="PROSITE" id="PS50920">
    <property type="entry name" value="SOLCAR"/>
    <property type="match status" value="1"/>
</dbReference>
<organism evidence="11 12">
    <name type="scientific">Erythroxylum novogranatense</name>
    <dbReference type="NCBI Taxonomy" id="1862640"/>
    <lineage>
        <taxon>Eukaryota</taxon>
        <taxon>Viridiplantae</taxon>
        <taxon>Streptophyta</taxon>
        <taxon>Embryophyta</taxon>
        <taxon>Tracheophyta</taxon>
        <taxon>Spermatophyta</taxon>
        <taxon>Magnoliopsida</taxon>
        <taxon>eudicotyledons</taxon>
        <taxon>Gunneridae</taxon>
        <taxon>Pentapetalae</taxon>
        <taxon>rosids</taxon>
        <taxon>fabids</taxon>
        <taxon>Malpighiales</taxon>
        <taxon>Erythroxylaceae</taxon>
        <taxon>Erythroxylum</taxon>
    </lineage>
</organism>
<keyword evidence="6" id="KW-1133">Transmembrane helix</keyword>
<evidence type="ECO:0000313" key="12">
    <source>
        <dbReference type="Proteomes" id="UP001159364"/>
    </source>
</evidence>
<dbReference type="EMBL" id="JAIWQS010000001">
    <property type="protein sequence ID" value="KAJ8774426.1"/>
    <property type="molecule type" value="Genomic_DNA"/>
</dbReference>
<dbReference type="GO" id="GO:0007031">
    <property type="term" value="P:peroxisome organization"/>
    <property type="evidence" value="ECO:0007669"/>
    <property type="project" value="TreeGrafter"/>
</dbReference>
<dbReference type="GO" id="GO:0005347">
    <property type="term" value="F:ATP transmembrane transporter activity"/>
    <property type="evidence" value="ECO:0007669"/>
    <property type="project" value="InterPro"/>
</dbReference>
<evidence type="ECO:0000256" key="4">
    <source>
        <dbReference type="ARBA" id="ARBA00022692"/>
    </source>
</evidence>
<keyword evidence="7 9" id="KW-0472">Membrane</keyword>
<evidence type="ECO:0000256" key="5">
    <source>
        <dbReference type="ARBA" id="ARBA00022737"/>
    </source>
</evidence>
<evidence type="ECO:0000256" key="7">
    <source>
        <dbReference type="ARBA" id="ARBA00023136"/>
    </source>
</evidence>
<proteinExistence type="inferred from homology"/>
<evidence type="ECO:0000256" key="10">
    <source>
        <dbReference type="RuleBase" id="RU000488"/>
    </source>
</evidence>
<keyword evidence="3 10" id="KW-0813">Transport</keyword>
<keyword evidence="8" id="KW-0576">Peroxisome</keyword>
<keyword evidence="5" id="KW-0677">Repeat</keyword>
<dbReference type="SUPFAM" id="SSF103506">
    <property type="entry name" value="Mitochondrial carrier"/>
    <property type="match status" value="1"/>
</dbReference>
<gene>
    <name evidence="11" type="ORF">K2173_016872</name>
</gene>
<dbReference type="InterPro" id="IPR018108">
    <property type="entry name" value="MCP_transmembrane"/>
</dbReference>
<name>A0AAV8U558_9ROSI</name>
<dbReference type="GO" id="GO:0015217">
    <property type="term" value="F:ADP transmembrane transporter activity"/>
    <property type="evidence" value="ECO:0007669"/>
    <property type="project" value="InterPro"/>
</dbReference>
<evidence type="ECO:0000256" key="1">
    <source>
        <dbReference type="ARBA" id="ARBA00004585"/>
    </source>
</evidence>